<dbReference type="InterPro" id="IPR013738">
    <property type="entry name" value="Beta_galactosidase_Trimer"/>
</dbReference>
<evidence type="ECO:0000256" key="6">
    <source>
        <dbReference type="PIRNR" id="PIRNR001084"/>
    </source>
</evidence>
<evidence type="ECO:0000256" key="3">
    <source>
        <dbReference type="ARBA" id="ARBA00012756"/>
    </source>
</evidence>
<protein>
    <recommendedName>
        <fullName evidence="3 6">Beta-galactosidase</fullName>
        <shortName evidence="6">Beta-gal</shortName>
        <ecNumber evidence="3 6">3.2.1.23</ecNumber>
    </recommendedName>
</protein>
<dbReference type="Pfam" id="PF02449">
    <property type="entry name" value="Glyco_hydro_42"/>
    <property type="match status" value="1"/>
</dbReference>
<evidence type="ECO:0000256" key="1">
    <source>
        <dbReference type="ARBA" id="ARBA00001412"/>
    </source>
</evidence>
<comment type="catalytic activity">
    <reaction evidence="1 6">
        <text>Hydrolysis of terminal non-reducing beta-D-galactose residues in beta-D-galactosides.</text>
        <dbReference type="EC" id="3.2.1.23"/>
    </reaction>
</comment>
<evidence type="ECO:0000256" key="8">
    <source>
        <dbReference type="PIRSR" id="PIRSR001084-2"/>
    </source>
</evidence>
<feature type="active site" description="Nucleophile" evidence="7">
    <location>
        <position position="312"/>
    </location>
</feature>
<dbReference type="Gene3D" id="3.20.20.80">
    <property type="entry name" value="Glycosidases"/>
    <property type="match status" value="1"/>
</dbReference>
<feature type="binding site" evidence="9">
    <location>
        <position position="119"/>
    </location>
    <ligand>
        <name>Zn(2+)</name>
        <dbReference type="ChEBI" id="CHEBI:29105"/>
    </ligand>
</feature>
<feature type="binding site" evidence="9">
    <location>
        <position position="164"/>
    </location>
    <ligand>
        <name>Zn(2+)</name>
        <dbReference type="ChEBI" id="CHEBI:29105"/>
    </ligand>
</feature>
<feature type="binding site" evidence="8">
    <location>
        <position position="115"/>
    </location>
    <ligand>
        <name>substrate</name>
    </ligand>
</feature>
<dbReference type="Pfam" id="PF08533">
    <property type="entry name" value="Glyco_hydro_42C"/>
    <property type="match status" value="1"/>
</dbReference>
<feature type="domain" description="Beta-galactosidase trimerisation" evidence="11">
    <location>
        <begin position="400"/>
        <end position="605"/>
    </location>
</feature>
<dbReference type="OrthoDB" id="9800974at2"/>
<evidence type="ECO:0000259" key="12">
    <source>
        <dbReference type="Pfam" id="PF08533"/>
    </source>
</evidence>
<dbReference type="InterPro" id="IPR017853">
    <property type="entry name" value="GH"/>
</dbReference>
<dbReference type="PANTHER" id="PTHR36447">
    <property type="entry name" value="BETA-GALACTOSIDASE GANA"/>
    <property type="match status" value="1"/>
</dbReference>
<dbReference type="RefSeq" id="WP_103547489.1">
    <property type="nucleotide sequence ID" value="NZ_KZ626841.1"/>
</dbReference>
<dbReference type="PANTHER" id="PTHR36447:SF1">
    <property type="entry name" value="BETA-GALACTOSIDASE GANA"/>
    <property type="match status" value="1"/>
</dbReference>
<feature type="binding site" evidence="8">
    <location>
        <position position="153"/>
    </location>
    <ligand>
        <name>substrate</name>
    </ligand>
</feature>
<comment type="similarity">
    <text evidence="2 6">Belongs to the glycosyl hydrolase 42 family.</text>
</comment>
<dbReference type="InterPro" id="IPR013529">
    <property type="entry name" value="Glyco_hydro_42_N"/>
</dbReference>
<dbReference type="AlphaFoldDB" id="A0A2I0SXX7"/>
<dbReference type="InterPro" id="IPR013780">
    <property type="entry name" value="Glyco_hydro_b"/>
</dbReference>
<dbReference type="InterPro" id="IPR003476">
    <property type="entry name" value="Glyco_hydro_42"/>
</dbReference>
<dbReference type="Proteomes" id="UP000236178">
    <property type="component" value="Unassembled WGS sequence"/>
</dbReference>
<evidence type="ECO:0000313" key="13">
    <source>
        <dbReference type="EMBL" id="PKT74745.1"/>
    </source>
</evidence>
<dbReference type="CDD" id="cd03143">
    <property type="entry name" value="A4_beta-galactosidase_middle_domain"/>
    <property type="match status" value="1"/>
</dbReference>
<dbReference type="EMBL" id="PJOS01000002">
    <property type="protein sequence ID" value="PKT74745.1"/>
    <property type="molecule type" value="Genomic_DNA"/>
</dbReference>
<accession>A0A2I0SXX7</accession>
<keyword evidence="14" id="KW-1185">Reference proteome</keyword>
<dbReference type="InterPro" id="IPR013739">
    <property type="entry name" value="Beta_galactosidase_C"/>
</dbReference>
<dbReference type="GO" id="GO:0009341">
    <property type="term" value="C:beta-galactosidase complex"/>
    <property type="evidence" value="ECO:0007669"/>
    <property type="project" value="InterPro"/>
</dbReference>
<evidence type="ECO:0000256" key="9">
    <source>
        <dbReference type="PIRSR" id="PIRSR001084-3"/>
    </source>
</evidence>
<dbReference type="GO" id="GO:0046872">
    <property type="term" value="F:metal ion binding"/>
    <property type="evidence" value="ECO:0007669"/>
    <property type="project" value="UniProtKB-KW"/>
</dbReference>
<dbReference type="GO" id="GO:0004565">
    <property type="term" value="F:beta-galactosidase activity"/>
    <property type="evidence" value="ECO:0007669"/>
    <property type="project" value="UniProtKB-EC"/>
</dbReference>
<keyword evidence="4 6" id="KW-0378">Hydrolase</keyword>
<feature type="binding site" evidence="9">
    <location>
        <position position="162"/>
    </location>
    <ligand>
        <name>Zn(2+)</name>
        <dbReference type="ChEBI" id="CHEBI:29105"/>
    </ligand>
</feature>
<evidence type="ECO:0000256" key="2">
    <source>
        <dbReference type="ARBA" id="ARBA00005940"/>
    </source>
</evidence>
<feature type="binding site" evidence="8">
    <location>
        <position position="320"/>
    </location>
    <ligand>
        <name>substrate</name>
    </ligand>
</feature>
<evidence type="ECO:0000259" key="11">
    <source>
        <dbReference type="Pfam" id="PF08532"/>
    </source>
</evidence>
<evidence type="ECO:0000256" key="4">
    <source>
        <dbReference type="ARBA" id="ARBA00022801"/>
    </source>
</evidence>
<keyword evidence="5 6" id="KW-0326">Glycosidase</keyword>
<evidence type="ECO:0000256" key="5">
    <source>
        <dbReference type="ARBA" id="ARBA00023295"/>
    </source>
</evidence>
<comment type="caution">
    <text evidence="13">The sequence shown here is derived from an EMBL/GenBank/DDBJ whole genome shotgun (WGS) entry which is preliminary data.</text>
</comment>
<dbReference type="Pfam" id="PF08532">
    <property type="entry name" value="Glyco_hydro_42M"/>
    <property type="match status" value="1"/>
</dbReference>
<dbReference type="InterPro" id="IPR029062">
    <property type="entry name" value="Class_I_gatase-like"/>
</dbReference>
<evidence type="ECO:0000256" key="7">
    <source>
        <dbReference type="PIRSR" id="PIRSR001084-1"/>
    </source>
</evidence>
<gene>
    <name evidence="13" type="ORF">CW362_01900</name>
</gene>
<dbReference type="Gene3D" id="2.60.40.1180">
    <property type="entry name" value="Golgi alpha-mannosidase II"/>
    <property type="match status" value="1"/>
</dbReference>
<keyword evidence="9" id="KW-0862">Zinc</keyword>
<name>A0A2I0SXX7_9ACTN</name>
<sequence>MTTPERTLSVPGIVYGGDYNPEQWPEETWAEDMRLMREAGVTMVSVGIFSWALMEPSEGTYDFTRMDRILGLLHENGIAADLATPTAAPPAWFFRAHPEALPVDRDGRTLTYGSRQTFCPSSPAYRTAALRVTAALAERYAGHPAVVMWHVHNEYGCHNAACYCDTSAGAFRRWLRDRYDDDLAALNHAWGTTFWSQWYHDWEEVLPPRATGAVPNPTHQLDWRRFCSDELLSLYTAERDLLRAAAPSTPATTNFMVMDVFDALDYWRWAPELDIVSNDHYLMSADPASEIDVALCGDLTRSLAGGPWLLMEHSTGAVNWQSVNRAKAPGEMRRNALAHVAHGADGIAYFQWRAAKAGAEQWHSAMLPHAGTDSRIWQDVVRLGADLRALAEVRGSTGTAEVAIVWDWNARWALELPSQPSGDLKYKDLVRAWYEPLWRSGTAVDFVRPDADLSAYRLVLAPGLYLVDEAGAANLTGHVERGGTLAVGFHSGAVDENCHVRLGGYPGAFRETLGIRSDELFPLLPGESVGLTGQVPPGATATLWSERVRLNGAEAVATYADGPLAGVPAVTRNSRGRGDAWYVATRPDPDTLAALLSRIRTEAGVVGAGDAPPGVETVRRRGRDADYVFHIDHAGRGAEIPVPPGATELLTGKTLSGSVRVDPGEIAVVREPRAAS</sequence>
<evidence type="ECO:0000313" key="14">
    <source>
        <dbReference type="Proteomes" id="UP000236178"/>
    </source>
</evidence>
<organism evidence="13 14">
    <name type="scientific">Streptomyces populi</name>
    <dbReference type="NCBI Taxonomy" id="2058924"/>
    <lineage>
        <taxon>Bacteria</taxon>
        <taxon>Bacillati</taxon>
        <taxon>Actinomycetota</taxon>
        <taxon>Actinomycetes</taxon>
        <taxon>Kitasatosporales</taxon>
        <taxon>Streptomycetaceae</taxon>
        <taxon>Streptomyces</taxon>
    </lineage>
</organism>
<proteinExistence type="inferred from homology"/>
<feature type="domain" description="Beta-galactosidase C-terminal" evidence="12">
    <location>
        <begin position="614"/>
        <end position="671"/>
    </location>
</feature>
<dbReference type="EC" id="3.2.1.23" evidence="3 6"/>
<dbReference type="GO" id="GO:0006012">
    <property type="term" value="P:galactose metabolic process"/>
    <property type="evidence" value="ECO:0007669"/>
    <property type="project" value="InterPro"/>
</dbReference>
<dbReference type="Gene3D" id="3.40.50.880">
    <property type="match status" value="1"/>
</dbReference>
<dbReference type="PIRSF" id="PIRSF001084">
    <property type="entry name" value="B-galactosidase"/>
    <property type="match status" value="1"/>
</dbReference>
<dbReference type="SUPFAM" id="SSF52317">
    <property type="entry name" value="Class I glutamine amidotransferase-like"/>
    <property type="match status" value="1"/>
</dbReference>
<feature type="domain" description="Glycoside hydrolase family 42 N-terminal" evidence="10">
    <location>
        <begin position="18"/>
        <end position="389"/>
    </location>
</feature>
<evidence type="ECO:0000259" key="10">
    <source>
        <dbReference type="Pfam" id="PF02449"/>
    </source>
</evidence>
<reference evidence="13 14" key="1">
    <citation type="submission" date="2017-12" db="EMBL/GenBank/DDBJ databases">
        <title>Streptomyces populusis sp. nov., a novel endophytic actinobacterium isolated from stems of Populus adenopoda Maxim.</title>
        <authorList>
            <person name="Wang Z."/>
        </authorList>
    </citation>
    <scope>NUCLEOTIDE SEQUENCE [LARGE SCALE GENOMIC DNA]</scope>
    <source>
        <strain evidence="13 14">A249</strain>
    </source>
</reference>
<keyword evidence="9" id="KW-0479">Metal-binding</keyword>
<dbReference type="SUPFAM" id="SSF51445">
    <property type="entry name" value="(Trans)glycosidases"/>
    <property type="match status" value="1"/>
</dbReference>
<feature type="active site" description="Proton donor" evidence="7">
    <location>
        <position position="154"/>
    </location>
</feature>